<reference evidence="1 2" key="1">
    <citation type="journal article" date="2001" name="Proc. Natl. Acad. Sci. U.S.A.">
        <title>Complete genome sequence of Caulobacter crescentus.</title>
        <authorList>
            <person name="Nierman W.C."/>
            <person name="Feldblyum T.V."/>
            <person name="Laub M.T."/>
            <person name="Paulsen I.T."/>
            <person name="Nelson K.E."/>
            <person name="Eisen J.A."/>
            <person name="Heidelberg J.F."/>
            <person name="Alley M.R."/>
            <person name="Ohta N."/>
            <person name="Maddock J.R."/>
            <person name="Potocka I."/>
            <person name="Nelson W.C."/>
            <person name="Newton A."/>
            <person name="Stephens C."/>
            <person name="Phadke N.D."/>
            <person name="Ely B."/>
            <person name="DeBoy R.T."/>
            <person name="Dodson R.J."/>
            <person name="Durkin A.S."/>
            <person name="Gwinn M.L."/>
            <person name="Haft D.H."/>
            <person name="Kolonay J.F."/>
            <person name="Smit J."/>
            <person name="Craven M.B."/>
            <person name="Khouri H."/>
            <person name="Shetty J."/>
            <person name="Berry K."/>
            <person name="Utterback T."/>
            <person name="Tran K."/>
            <person name="Wolf A."/>
            <person name="Vamathevan J."/>
            <person name="Ermolaeva M."/>
            <person name="White O."/>
            <person name="Salzberg S.L."/>
            <person name="Venter J.C."/>
            <person name="Shapiro L."/>
            <person name="Fraser C.M."/>
        </authorList>
    </citation>
    <scope>NUCLEOTIDE SEQUENCE [LARGE SCALE GENOMIC DNA]</scope>
    <source>
        <strain evidence="2">ATCC 19089 / CB15</strain>
    </source>
</reference>
<evidence type="ECO:0000313" key="1">
    <source>
        <dbReference type="EMBL" id="AAK22230.1"/>
    </source>
</evidence>
<sequence length="158" mass="17125">MRKLAHRVKGDDGRLGKVLLTIQESLMTVIRRLSILVLAAVSLAAAPAHAGSERGGHVDPRLSADVAGGGCETRRVTGPGGAYRWERVECGADRGWSDHDRWGYGHAPLAVETQDDRYGARESYAEDRYGPSPGAYGPNYVAAGRDRIGYLIWPGKRP</sequence>
<proteinExistence type="predicted"/>
<protein>
    <submittedName>
        <fullName evidence="1">Uncharacterized protein</fullName>
    </submittedName>
</protein>
<dbReference type="STRING" id="190650.CC_0243"/>
<dbReference type="AlphaFoldDB" id="Q9ABI4"/>
<evidence type="ECO:0000313" key="2">
    <source>
        <dbReference type="Proteomes" id="UP000001816"/>
    </source>
</evidence>
<dbReference type="EMBL" id="AE005673">
    <property type="protein sequence ID" value="AAK22230.1"/>
    <property type="molecule type" value="Genomic_DNA"/>
</dbReference>
<dbReference type="BioCyc" id="CAULO:CC0243-MONOMER"/>
<name>Q9ABI4_CAUVC</name>
<accession>Q9ABI4</accession>
<dbReference type="HOGENOM" id="CLU_1764728_0_0_5"/>
<gene>
    <name evidence="1" type="ordered locus">CC_0243</name>
</gene>
<dbReference type="PIR" id="B87279">
    <property type="entry name" value="B87279"/>
</dbReference>
<dbReference type="KEGG" id="ccr:CC_0243"/>
<dbReference type="Proteomes" id="UP000001816">
    <property type="component" value="Chromosome"/>
</dbReference>
<keyword evidence="2" id="KW-1185">Reference proteome</keyword>
<dbReference type="PATRIC" id="fig|190650.5.peg.237"/>
<organism evidence="1 2">
    <name type="scientific">Caulobacter vibrioides (strain ATCC 19089 / CIP 103742 / CB 15)</name>
    <name type="common">Caulobacter crescentus</name>
    <dbReference type="NCBI Taxonomy" id="190650"/>
    <lineage>
        <taxon>Bacteria</taxon>
        <taxon>Pseudomonadati</taxon>
        <taxon>Pseudomonadota</taxon>
        <taxon>Alphaproteobacteria</taxon>
        <taxon>Caulobacterales</taxon>
        <taxon>Caulobacteraceae</taxon>
        <taxon>Caulobacter</taxon>
    </lineage>
</organism>
<dbReference type="EnsemblBacteria" id="AAK22230">
    <property type="protein sequence ID" value="AAK22230"/>
    <property type="gene ID" value="CC_0243"/>
</dbReference>